<dbReference type="SUPFAM" id="SSF47413">
    <property type="entry name" value="lambda repressor-like DNA-binding domains"/>
    <property type="match status" value="1"/>
</dbReference>
<reference evidence="2" key="1">
    <citation type="journal article" date="2015" name="Nature">
        <title>Complex archaea that bridge the gap between prokaryotes and eukaryotes.</title>
        <authorList>
            <person name="Spang A."/>
            <person name="Saw J.H."/>
            <person name="Jorgensen S.L."/>
            <person name="Zaremba-Niedzwiedzka K."/>
            <person name="Martijn J."/>
            <person name="Lind A.E."/>
            <person name="van Eijk R."/>
            <person name="Schleper C."/>
            <person name="Guy L."/>
            <person name="Ettema T.J."/>
        </authorList>
    </citation>
    <scope>NUCLEOTIDE SEQUENCE</scope>
</reference>
<accession>A0A0F9SFK9</accession>
<organism evidence="2">
    <name type="scientific">marine sediment metagenome</name>
    <dbReference type="NCBI Taxonomy" id="412755"/>
    <lineage>
        <taxon>unclassified sequences</taxon>
        <taxon>metagenomes</taxon>
        <taxon>ecological metagenomes</taxon>
    </lineage>
</organism>
<dbReference type="AlphaFoldDB" id="A0A0F9SFK9"/>
<protein>
    <recommendedName>
        <fullName evidence="1">HTH cro/C1-type domain-containing protein</fullName>
    </recommendedName>
</protein>
<gene>
    <name evidence="2" type="ORF">LCGC14_0525450</name>
</gene>
<name>A0A0F9SFK9_9ZZZZ</name>
<dbReference type="Pfam" id="PF13744">
    <property type="entry name" value="HTH_37"/>
    <property type="match status" value="1"/>
</dbReference>
<dbReference type="SMART" id="SM00530">
    <property type="entry name" value="HTH_XRE"/>
    <property type="match status" value="1"/>
</dbReference>
<dbReference type="InterPro" id="IPR039554">
    <property type="entry name" value="HigA2-like_HTH"/>
</dbReference>
<dbReference type="InterPro" id="IPR010982">
    <property type="entry name" value="Lambda_DNA-bd_dom_sf"/>
</dbReference>
<dbReference type="EMBL" id="LAZR01000672">
    <property type="protein sequence ID" value="KKN61087.1"/>
    <property type="molecule type" value="Genomic_DNA"/>
</dbReference>
<dbReference type="InterPro" id="IPR001387">
    <property type="entry name" value="Cro/C1-type_HTH"/>
</dbReference>
<dbReference type="CDD" id="cd00093">
    <property type="entry name" value="HTH_XRE"/>
    <property type="match status" value="1"/>
</dbReference>
<evidence type="ECO:0000313" key="2">
    <source>
        <dbReference type="EMBL" id="KKN61087.1"/>
    </source>
</evidence>
<evidence type="ECO:0000259" key="1">
    <source>
        <dbReference type="PROSITE" id="PS50943"/>
    </source>
</evidence>
<dbReference type="GO" id="GO:0003677">
    <property type="term" value="F:DNA binding"/>
    <property type="evidence" value="ECO:0007669"/>
    <property type="project" value="InterPro"/>
</dbReference>
<comment type="caution">
    <text evidence="2">The sequence shown here is derived from an EMBL/GenBank/DDBJ whole genome shotgun (WGS) entry which is preliminary data.</text>
</comment>
<sequence>MTVSAKHVFARHMTAEQRKQAEARSKNLIAEYKTLQELRKAREMTQVRLAEILGVTQDNVSRLEKRSDVLLSTLRSYIEAMGGELDLVVTFPDHPPVHLDTLSGHDERSTSR</sequence>
<dbReference type="PROSITE" id="PS50943">
    <property type="entry name" value="HTH_CROC1"/>
    <property type="match status" value="1"/>
</dbReference>
<proteinExistence type="predicted"/>
<feature type="domain" description="HTH cro/C1-type" evidence="1">
    <location>
        <begin position="35"/>
        <end position="88"/>
    </location>
</feature>
<dbReference type="Gene3D" id="1.10.260.40">
    <property type="entry name" value="lambda repressor-like DNA-binding domains"/>
    <property type="match status" value="1"/>
</dbReference>